<dbReference type="Gene3D" id="1.20.5.170">
    <property type="match status" value="1"/>
</dbReference>
<sequence>MNQHTTLTTVTRLSGLQSLLNPKQDSGDAGSTCANSEYENTQSISEPRSTVQLSGPGQPMPTILPTTPVGFMPSAGGSSLANSSQSMNSQFPTINDPRRKLNLERQMTFSIEPSYRYEALKNTRLQSMRSQPGTDATGDFSSPPSTTATLRSQLSVASPEAHIHPPYAAISPQDVQGIQDPSTHLLHMQSYVGTPLSEKAAPLWHERLFETPKESWFLAIPGSDDAISIPVDAQGSRKMQEKRNRNAAASRRHREKKRKEQNELSEELDQLRMEMREMRERMKNMEEEQRSHRELIRQAPWLSHLTQASDFPSQKSKTTAGMDDLATRPQNYGGGSSPGGQRLKRRRMSQVPELPTLAGAFVDLPTSRRGSELPPKQDLHDTPTRWFMSQNSRVSTSPTMVASVR</sequence>
<keyword evidence="4" id="KW-1185">Reference proteome</keyword>
<feature type="compositionally biased region" description="Polar residues" evidence="1">
    <location>
        <begin position="304"/>
        <end position="319"/>
    </location>
</feature>
<feature type="region of interest" description="Disordered" evidence="1">
    <location>
        <begin position="284"/>
        <end position="405"/>
    </location>
</feature>
<feature type="compositionally biased region" description="Polar residues" evidence="1">
    <location>
        <begin position="387"/>
        <end position="405"/>
    </location>
</feature>
<feature type="compositionally biased region" description="Polar residues" evidence="1">
    <location>
        <begin position="32"/>
        <end position="55"/>
    </location>
</feature>
<dbReference type="GO" id="GO:0000978">
    <property type="term" value="F:RNA polymerase II cis-regulatory region sequence-specific DNA binding"/>
    <property type="evidence" value="ECO:0007669"/>
    <property type="project" value="TreeGrafter"/>
</dbReference>
<feature type="compositionally biased region" description="Basic and acidic residues" evidence="1">
    <location>
        <begin position="369"/>
        <end position="383"/>
    </location>
</feature>
<organism evidence="3 4">
    <name type="scientific">Fusarium euwallaceae</name>
    <dbReference type="NCBI Taxonomy" id="1147111"/>
    <lineage>
        <taxon>Eukaryota</taxon>
        <taxon>Fungi</taxon>
        <taxon>Dikarya</taxon>
        <taxon>Ascomycota</taxon>
        <taxon>Pezizomycotina</taxon>
        <taxon>Sordariomycetes</taxon>
        <taxon>Hypocreomycetidae</taxon>
        <taxon>Hypocreales</taxon>
        <taxon>Nectriaceae</taxon>
        <taxon>Fusarium</taxon>
        <taxon>Fusarium solani species complex</taxon>
    </lineage>
</organism>
<feature type="compositionally biased region" description="Low complexity" evidence="1">
    <location>
        <begin position="74"/>
        <end position="90"/>
    </location>
</feature>
<evidence type="ECO:0000313" key="4">
    <source>
        <dbReference type="Proteomes" id="UP000287124"/>
    </source>
</evidence>
<feature type="compositionally biased region" description="Basic and acidic residues" evidence="1">
    <location>
        <begin position="284"/>
        <end position="296"/>
    </location>
</feature>
<reference evidence="3 4" key="1">
    <citation type="submission" date="2017-06" db="EMBL/GenBank/DDBJ databases">
        <title>Comparative genomic analysis of Ambrosia Fusariam Clade fungi.</title>
        <authorList>
            <person name="Stajich J.E."/>
            <person name="Carrillo J."/>
            <person name="Kijimoto T."/>
            <person name="Eskalen A."/>
            <person name="O'Donnell K."/>
            <person name="Kasson M."/>
        </authorList>
    </citation>
    <scope>NUCLEOTIDE SEQUENCE [LARGE SCALE GENOMIC DNA]</scope>
    <source>
        <strain evidence="3 4">UCR1854</strain>
    </source>
</reference>
<dbReference type="PROSITE" id="PS00036">
    <property type="entry name" value="BZIP_BASIC"/>
    <property type="match status" value="1"/>
</dbReference>
<feature type="domain" description="BZIP" evidence="2">
    <location>
        <begin position="236"/>
        <end position="299"/>
    </location>
</feature>
<feature type="region of interest" description="Disordered" evidence="1">
    <location>
        <begin position="232"/>
        <end position="266"/>
    </location>
</feature>
<evidence type="ECO:0000259" key="2">
    <source>
        <dbReference type="PROSITE" id="PS50217"/>
    </source>
</evidence>
<proteinExistence type="predicted"/>
<dbReference type="AlphaFoldDB" id="A0A430KYZ7"/>
<feature type="region of interest" description="Disordered" evidence="1">
    <location>
        <begin position="18"/>
        <end position="95"/>
    </location>
</feature>
<dbReference type="PROSITE" id="PS50217">
    <property type="entry name" value="BZIP"/>
    <property type="match status" value="1"/>
</dbReference>
<feature type="region of interest" description="Disordered" evidence="1">
    <location>
        <begin position="128"/>
        <end position="157"/>
    </location>
</feature>
<comment type="caution">
    <text evidence="3">The sequence shown here is derived from an EMBL/GenBank/DDBJ whole genome shotgun (WGS) entry which is preliminary data.</text>
</comment>
<dbReference type="Proteomes" id="UP000287124">
    <property type="component" value="Unassembled WGS sequence"/>
</dbReference>
<dbReference type="PANTHER" id="PTHR23334:SF20">
    <property type="entry name" value="BASIC LEUCINE ZIPPER 24"/>
    <property type="match status" value="1"/>
</dbReference>
<feature type="compositionally biased region" description="Polar residues" evidence="1">
    <location>
        <begin position="128"/>
        <end position="156"/>
    </location>
</feature>
<evidence type="ECO:0000256" key="1">
    <source>
        <dbReference type="SAM" id="MobiDB-lite"/>
    </source>
</evidence>
<name>A0A430KYZ7_9HYPO</name>
<dbReference type="GO" id="GO:0006351">
    <property type="term" value="P:DNA-templated transcription"/>
    <property type="evidence" value="ECO:0007669"/>
    <property type="project" value="InterPro"/>
</dbReference>
<protein>
    <recommendedName>
        <fullName evidence="2">BZIP domain-containing protein</fullName>
    </recommendedName>
</protein>
<dbReference type="EMBL" id="MIKF01000745">
    <property type="protein sequence ID" value="RTE68676.1"/>
    <property type="molecule type" value="Genomic_DNA"/>
</dbReference>
<gene>
    <name evidence="3" type="ORF">BHE90_016946</name>
</gene>
<dbReference type="InterPro" id="IPR031106">
    <property type="entry name" value="C/EBP"/>
</dbReference>
<dbReference type="PANTHER" id="PTHR23334">
    <property type="entry name" value="CCAAT/ENHANCER BINDING PROTEIN"/>
    <property type="match status" value="1"/>
</dbReference>
<feature type="compositionally biased region" description="Basic residues" evidence="1">
    <location>
        <begin position="250"/>
        <end position="259"/>
    </location>
</feature>
<evidence type="ECO:0000313" key="3">
    <source>
        <dbReference type="EMBL" id="RTE68676.1"/>
    </source>
</evidence>
<dbReference type="GO" id="GO:0000981">
    <property type="term" value="F:DNA-binding transcription factor activity, RNA polymerase II-specific"/>
    <property type="evidence" value="ECO:0007669"/>
    <property type="project" value="TreeGrafter"/>
</dbReference>
<dbReference type="InterPro" id="IPR004827">
    <property type="entry name" value="bZIP"/>
</dbReference>
<accession>A0A430KYZ7</accession>